<evidence type="ECO:0000256" key="3">
    <source>
        <dbReference type="ARBA" id="ARBA00022528"/>
    </source>
</evidence>
<organism evidence="9 10">
    <name type="scientific">Buddleja alternifolia</name>
    <dbReference type="NCBI Taxonomy" id="168488"/>
    <lineage>
        <taxon>Eukaryota</taxon>
        <taxon>Viridiplantae</taxon>
        <taxon>Streptophyta</taxon>
        <taxon>Embryophyta</taxon>
        <taxon>Tracheophyta</taxon>
        <taxon>Spermatophyta</taxon>
        <taxon>Magnoliopsida</taxon>
        <taxon>eudicotyledons</taxon>
        <taxon>Gunneridae</taxon>
        <taxon>Pentapetalae</taxon>
        <taxon>asterids</taxon>
        <taxon>lamiids</taxon>
        <taxon>Lamiales</taxon>
        <taxon>Scrophulariaceae</taxon>
        <taxon>Buddlejeae</taxon>
        <taxon>Buddleja</taxon>
    </lineage>
</organism>
<keyword evidence="5" id="KW-0812">Transmembrane</keyword>
<dbReference type="PANTHER" id="PTHR31620">
    <property type="entry name" value="PROTEIN RETICULATA-RELATED 2, CHLOROPLASTIC-RELATED"/>
    <property type="match status" value="1"/>
</dbReference>
<accession>A0AAV6WTP5</accession>
<sequence length="117" mass="13210">MRVSLLLWSGDGYNSRFYLPAPTISLHPPLALNAGRLAKFFYKCPDNAFQVALSGTSFSLLQRIGAIVRNGAKLFAVGTTSSLVNFHYRIGWYCCNKCVDKCLWVDFARFIENQRSH</sequence>
<name>A0AAV6WTP5_9LAMI</name>
<dbReference type="EMBL" id="WHWC01000013">
    <property type="protein sequence ID" value="KAG8370982.1"/>
    <property type="molecule type" value="Genomic_DNA"/>
</dbReference>
<keyword evidence="6" id="KW-0809">Transit peptide</keyword>
<comment type="caution">
    <text evidence="9">The sequence shown here is derived from an EMBL/GenBank/DDBJ whole genome shotgun (WGS) entry which is preliminary data.</text>
</comment>
<dbReference type="PANTHER" id="PTHR31620:SF14">
    <property type="entry name" value="PROTEIN RETICULATA-RELATED 4, CHLOROPLASTIC"/>
    <property type="match status" value="1"/>
</dbReference>
<dbReference type="AlphaFoldDB" id="A0AAV6WTP5"/>
<evidence type="ECO:0000256" key="2">
    <source>
        <dbReference type="ARBA" id="ARBA00010793"/>
    </source>
</evidence>
<comment type="similarity">
    <text evidence="2">Belongs to the RETICULATA family.</text>
</comment>
<dbReference type="GO" id="GO:0031969">
    <property type="term" value="C:chloroplast membrane"/>
    <property type="evidence" value="ECO:0007669"/>
    <property type="project" value="UniProtKB-SubCell"/>
</dbReference>
<proteinExistence type="inferred from homology"/>
<evidence type="ECO:0000256" key="1">
    <source>
        <dbReference type="ARBA" id="ARBA00004508"/>
    </source>
</evidence>
<evidence type="ECO:0000256" key="8">
    <source>
        <dbReference type="ARBA" id="ARBA00023136"/>
    </source>
</evidence>
<keyword evidence="3" id="KW-0150">Chloroplast</keyword>
<gene>
    <name evidence="9" type="ORF">BUALT_Bualt13G0039800</name>
</gene>
<evidence type="ECO:0000256" key="6">
    <source>
        <dbReference type="ARBA" id="ARBA00022946"/>
    </source>
</evidence>
<evidence type="ECO:0000256" key="7">
    <source>
        <dbReference type="ARBA" id="ARBA00022989"/>
    </source>
</evidence>
<evidence type="ECO:0000256" key="4">
    <source>
        <dbReference type="ARBA" id="ARBA00022640"/>
    </source>
</evidence>
<protein>
    <submittedName>
        <fullName evidence="9">Uncharacterized protein</fullName>
    </submittedName>
</protein>
<keyword evidence="7" id="KW-1133">Transmembrane helix</keyword>
<dbReference type="InterPro" id="IPR021825">
    <property type="entry name" value="RETICULATA-related"/>
</dbReference>
<comment type="subcellular location">
    <subcellularLocation>
        <location evidence="1">Plastid</location>
        <location evidence="1">Chloroplast membrane</location>
        <topology evidence="1">Multi-pass membrane protein</topology>
    </subcellularLocation>
</comment>
<evidence type="ECO:0000313" key="10">
    <source>
        <dbReference type="Proteomes" id="UP000826271"/>
    </source>
</evidence>
<dbReference type="Pfam" id="PF11891">
    <property type="entry name" value="RETICULATA-like"/>
    <property type="match status" value="1"/>
</dbReference>
<dbReference type="Proteomes" id="UP000826271">
    <property type="component" value="Unassembled WGS sequence"/>
</dbReference>
<evidence type="ECO:0000256" key="5">
    <source>
        <dbReference type="ARBA" id="ARBA00022692"/>
    </source>
</evidence>
<evidence type="ECO:0000313" key="9">
    <source>
        <dbReference type="EMBL" id="KAG8370982.1"/>
    </source>
</evidence>
<keyword evidence="4" id="KW-0934">Plastid</keyword>
<keyword evidence="8" id="KW-0472">Membrane</keyword>
<keyword evidence="10" id="KW-1185">Reference proteome</keyword>
<reference evidence="9" key="1">
    <citation type="submission" date="2019-10" db="EMBL/GenBank/DDBJ databases">
        <authorList>
            <person name="Zhang R."/>
            <person name="Pan Y."/>
            <person name="Wang J."/>
            <person name="Ma R."/>
            <person name="Yu S."/>
        </authorList>
    </citation>
    <scope>NUCLEOTIDE SEQUENCE</scope>
    <source>
        <strain evidence="9">LA-IB0</strain>
        <tissue evidence="9">Leaf</tissue>
    </source>
</reference>